<proteinExistence type="predicted"/>
<evidence type="ECO:0000256" key="3">
    <source>
        <dbReference type="ARBA" id="ARBA00023157"/>
    </source>
</evidence>
<feature type="disulfide bond" evidence="5">
    <location>
        <begin position="280"/>
        <end position="290"/>
    </location>
</feature>
<dbReference type="GO" id="GO:0005886">
    <property type="term" value="C:plasma membrane"/>
    <property type="evidence" value="ECO:0007669"/>
    <property type="project" value="TreeGrafter"/>
</dbReference>
<protein>
    <recommendedName>
        <fullName evidence="7">SRCR domain-containing protein</fullName>
    </recommendedName>
</protein>
<feature type="domain" description="SRCR" evidence="7">
    <location>
        <begin position="323"/>
        <end position="419"/>
    </location>
</feature>
<dbReference type="Pfam" id="PF00530">
    <property type="entry name" value="SRCR"/>
    <property type="match status" value="6"/>
</dbReference>
<evidence type="ECO:0000313" key="9">
    <source>
        <dbReference type="Proteomes" id="UP000261540"/>
    </source>
</evidence>
<dbReference type="InterPro" id="IPR001190">
    <property type="entry name" value="SRCR"/>
</dbReference>
<reference evidence="8" key="2">
    <citation type="submission" date="2025-09" db="UniProtKB">
        <authorList>
            <consortium name="Ensembl"/>
        </authorList>
    </citation>
    <scope>IDENTIFICATION</scope>
</reference>
<evidence type="ECO:0000256" key="6">
    <source>
        <dbReference type="SAM" id="SignalP"/>
    </source>
</evidence>
<dbReference type="FunFam" id="3.10.250.10:FF:000013">
    <property type="entry name" value="CD163 molecule like 1"/>
    <property type="match status" value="1"/>
</dbReference>
<dbReference type="PROSITE" id="PS00420">
    <property type="entry name" value="SRCR_1"/>
    <property type="match status" value="1"/>
</dbReference>
<evidence type="ECO:0000256" key="4">
    <source>
        <dbReference type="ARBA" id="ARBA00023180"/>
    </source>
</evidence>
<evidence type="ECO:0000256" key="5">
    <source>
        <dbReference type="PROSITE-ProRule" id="PRU00196"/>
    </source>
</evidence>
<feature type="domain" description="SRCR" evidence="7">
    <location>
        <begin position="422"/>
        <end position="522"/>
    </location>
</feature>
<dbReference type="GeneTree" id="ENSGT00940000163299"/>
<dbReference type="PANTHER" id="PTHR48071">
    <property type="entry name" value="SRCR DOMAIN-CONTAINING PROTEIN"/>
    <property type="match status" value="1"/>
</dbReference>
<dbReference type="InterPro" id="IPR036772">
    <property type="entry name" value="SRCR-like_dom_sf"/>
</dbReference>
<name>A0A3B3TFM8_9TELE</name>
<keyword evidence="1 6" id="KW-0732">Signal</keyword>
<dbReference type="GO" id="GO:0004252">
    <property type="term" value="F:serine-type endopeptidase activity"/>
    <property type="evidence" value="ECO:0007669"/>
    <property type="project" value="TreeGrafter"/>
</dbReference>
<dbReference type="GO" id="GO:0005615">
    <property type="term" value="C:extracellular space"/>
    <property type="evidence" value="ECO:0007669"/>
    <property type="project" value="TreeGrafter"/>
</dbReference>
<dbReference type="PROSITE" id="PS50287">
    <property type="entry name" value="SRCR_2"/>
    <property type="match status" value="6"/>
</dbReference>
<evidence type="ECO:0000256" key="2">
    <source>
        <dbReference type="ARBA" id="ARBA00022737"/>
    </source>
</evidence>
<dbReference type="Ensembl" id="ENSPKIT00000022505.1">
    <property type="protein sequence ID" value="ENSPKIP00000041470.1"/>
    <property type="gene ID" value="ENSPKIG00000018003.1"/>
</dbReference>
<accession>A0A3B3TFM8</accession>
<feature type="chain" id="PRO_5017404425" description="SRCR domain-containing protein" evidence="6">
    <location>
        <begin position="22"/>
        <end position="761"/>
    </location>
</feature>
<feature type="disulfide bond" evidence="5">
    <location>
        <begin position="388"/>
        <end position="398"/>
    </location>
</feature>
<dbReference type="FunFam" id="3.10.250.10:FF:000006">
    <property type="entry name" value="neurotrypsin isoform X2"/>
    <property type="match status" value="2"/>
</dbReference>
<evidence type="ECO:0000259" key="7">
    <source>
        <dbReference type="PROSITE" id="PS50287"/>
    </source>
</evidence>
<dbReference type="PANTHER" id="PTHR48071:SF18">
    <property type="entry name" value="DELETED IN MALIGNANT BRAIN TUMORS 1 PROTEIN-RELATED"/>
    <property type="match status" value="1"/>
</dbReference>
<feature type="domain" description="SRCR" evidence="7">
    <location>
        <begin position="25"/>
        <end position="125"/>
    </location>
</feature>
<dbReference type="AlphaFoldDB" id="A0A3B3TFM8"/>
<dbReference type="Proteomes" id="UP000261540">
    <property type="component" value="Unplaced"/>
</dbReference>
<evidence type="ECO:0000313" key="8">
    <source>
        <dbReference type="Ensembl" id="ENSPKIP00000041470.1"/>
    </source>
</evidence>
<reference evidence="8" key="1">
    <citation type="submission" date="2025-08" db="UniProtKB">
        <authorList>
            <consortium name="Ensembl"/>
        </authorList>
    </citation>
    <scope>IDENTIFICATION</scope>
</reference>
<comment type="caution">
    <text evidence="5">Lacks conserved residue(s) required for the propagation of feature annotation.</text>
</comment>
<organism evidence="8 9">
    <name type="scientific">Paramormyrops kingsleyae</name>
    <dbReference type="NCBI Taxonomy" id="1676925"/>
    <lineage>
        <taxon>Eukaryota</taxon>
        <taxon>Metazoa</taxon>
        <taxon>Chordata</taxon>
        <taxon>Craniata</taxon>
        <taxon>Vertebrata</taxon>
        <taxon>Euteleostomi</taxon>
        <taxon>Actinopterygii</taxon>
        <taxon>Neopterygii</taxon>
        <taxon>Teleostei</taxon>
        <taxon>Osteoglossocephala</taxon>
        <taxon>Osteoglossomorpha</taxon>
        <taxon>Osteoglossiformes</taxon>
        <taxon>Mormyridae</taxon>
        <taxon>Paramormyrops</taxon>
    </lineage>
</organism>
<feature type="disulfide bond" evidence="5">
    <location>
        <begin position="94"/>
        <end position="104"/>
    </location>
</feature>
<feature type="disulfide bond" evidence="5">
    <location>
        <begin position="582"/>
        <end position="643"/>
    </location>
</feature>
<dbReference type="SUPFAM" id="SSF56487">
    <property type="entry name" value="SRCR-like"/>
    <property type="match status" value="6"/>
</dbReference>
<feature type="disulfide bond" evidence="5">
    <location>
        <begin position="50"/>
        <end position="114"/>
    </location>
</feature>
<feature type="disulfide bond" evidence="5">
    <location>
        <begin position="491"/>
        <end position="501"/>
    </location>
</feature>
<dbReference type="FunFam" id="3.10.250.10:FF:000002">
    <property type="entry name" value="Scavenger receptor cysteine-rich type 1 protein M130"/>
    <property type="match status" value="1"/>
</dbReference>
<keyword evidence="2" id="KW-0677">Repeat</keyword>
<keyword evidence="4" id="KW-0325">Glycoprotein</keyword>
<dbReference type="Gene3D" id="3.10.250.10">
    <property type="entry name" value="SRCR-like domain"/>
    <property type="match status" value="6"/>
</dbReference>
<sequence length="761" mass="82856">MEVSLVSLSLPFLVLLTTVRGQILKVLVDGTGPCAGRVEVLHEGEWGTVCDDDWDMEDVAVVCREMLCGEAAQVQYGGHFAAGIGKIWMDDVSCKGSESTLKDCTHKGWGDNDCDHAEDAGVVCSDHREVRLAQGPHLCSGRVEMRHGRTWGTVCDADFDLQDAEVICRQLGCGIPVVLGEDAFRKGGRNMWAEEIQCRGNESHIYFCPKSPTKKQSCSQENAAGLVCSGKSNITNSYRLERLDAQVVCRQLQCGTALSDPVPTFFGPGTGPIWLDEVDCEGNETSLWDCPVQWGQNDCVHKEDVGVVCSVCMVTLCSYFNDIRLAGGCSGQLEVFYNNTWGNVCFSNMDTSTASLICQHLSCGKSGIVSTTRSRLEGAPHWIDELQCRPHDSSVWQCPSAPWGGNVCHDEKVAEITYSDGVRLVNGSSPCAGRVEVLYQGQWGTVCGDDWDEIDATVVCRQLFCGEAAVVRRYGNFGPGTGNIWMDEVSCIGSESTLKECRSEGWGKHNCAHEHDAGVICTGETQVTISTSTSCATLNDSDGVRLVDGDSPCAGRVEVLYHGQWGTVCGDDWDEIDATVVCRQLFCGESAVVRHYGDFGPGKGHIWMDEVSCIGSESTLKECRSEGWGKHNCGHEHDAGVICTGETQVTISTSTSCATLNGKYRQKLIITSSSLFNVVFSISTALNVEVQYHQCWDDYFGNVIRYNYKVANIHPLRLGNLAPGDTGGHLKYSKDRPFPCPSPCPNQSRPGAYCNVLHSCP</sequence>
<dbReference type="GO" id="GO:0031638">
    <property type="term" value="P:zymogen activation"/>
    <property type="evidence" value="ECO:0007669"/>
    <property type="project" value="TreeGrafter"/>
</dbReference>
<dbReference type="SMART" id="SM00202">
    <property type="entry name" value="SR"/>
    <property type="match status" value="6"/>
</dbReference>
<feature type="disulfide bond" evidence="5">
    <location>
        <begin position="63"/>
        <end position="124"/>
    </location>
</feature>
<feature type="disulfide bond" evidence="5">
    <location>
        <begin position="447"/>
        <end position="511"/>
    </location>
</feature>
<keyword evidence="9" id="KW-1185">Reference proteome</keyword>
<feature type="signal peptide" evidence="6">
    <location>
        <begin position="1"/>
        <end position="21"/>
    </location>
</feature>
<keyword evidence="3 5" id="KW-1015">Disulfide bond</keyword>
<dbReference type="PRINTS" id="PR00258">
    <property type="entry name" value="SPERACTRCPTR"/>
</dbReference>
<evidence type="ECO:0000256" key="1">
    <source>
        <dbReference type="ARBA" id="ARBA00022729"/>
    </source>
</evidence>
<feature type="disulfide bond" evidence="5">
    <location>
        <begin position="613"/>
        <end position="623"/>
    </location>
</feature>
<feature type="disulfide bond" evidence="5">
    <location>
        <begin position="460"/>
        <end position="521"/>
    </location>
</feature>
<feature type="domain" description="SRCR" evidence="7">
    <location>
        <begin position="130"/>
        <end position="229"/>
    </location>
</feature>
<feature type="domain" description="SRCR" evidence="7">
    <location>
        <begin position="544"/>
        <end position="644"/>
    </location>
</feature>
<feature type="disulfide bond" evidence="5">
    <location>
        <begin position="569"/>
        <end position="633"/>
    </location>
</feature>
<feature type="domain" description="SRCR" evidence="7">
    <location>
        <begin position="225"/>
        <end position="310"/>
    </location>
</feature>
<dbReference type="FunFam" id="3.10.250.10:FF:000012">
    <property type="entry name" value="CD163 molecule like 1"/>
    <property type="match status" value="1"/>
</dbReference>
<feature type="disulfide bond" evidence="5">
    <location>
        <begin position="198"/>
        <end position="208"/>
    </location>
</feature>
<dbReference type="FunFam" id="3.10.250.10:FF:000057">
    <property type="entry name" value="Uncharacterized protein"/>
    <property type="match status" value="1"/>
</dbReference>